<keyword evidence="3" id="KW-1185">Reference proteome</keyword>
<evidence type="ECO:0000313" key="2">
    <source>
        <dbReference type="EMBL" id="RDB07798.1"/>
    </source>
</evidence>
<gene>
    <name evidence="2" type="ORF">DVG78_01715</name>
</gene>
<dbReference type="OrthoDB" id="7888926at2"/>
<dbReference type="RefSeq" id="WP_114459334.1">
    <property type="nucleotide sequence ID" value="NZ_QPIW01000001.1"/>
</dbReference>
<dbReference type="EMBL" id="QPIW01000001">
    <property type="protein sequence ID" value="RDB07798.1"/>
    <property type="molecule type" value="Genomic_DNA"/>
</dbReference>
<name>A0A369IDP5_9BACT</name>
<sequence length="343" mass="40646">MKWSHTSIVTLRMCKRKFYFSQVLSETGHPINLRSQAKWLKKAMNLEMWAGHVVDTVINTQVVPLLSLEEIPDFKKVEEYAIELARRQFLFSKKKRYREIHQKEAGEEYCILDFHEFDLSVKEEDILKAVERIKIAIRNIPVIRFEDGTNLLELLLEASPNNKTEKFPKRIRANIQNRHLKVGEADVNPQIDLLLKHGTQQVVIDWKVSDSDMSDYSRQLGIIGTVIYRHRVEQFQKDDSWMYQKSQIRLLEVNLLRCYIKEHLFNDDTYSHMVDYISQTACDLDNIKRGRSWNSIPMKEYPRVVSDACDRCNFYHLCNFLRLYPNEFTISGYREFVRIAQSD</sequence>
<dbReference type="AlphaFoldDB" id="A0A369IDP5"/>
<evidence type="ECO:0000259" key="1">
    <source>
        <dbReference type="Pfam" id="PF12705"/>
    </source>
</evidence>
<organism evidence="2 3">
    <name type="scientific">Runella aurantiaca</name>
    <dbReference type="NCBI Taxonomy" id="2282308"/>
    <lineage>
        <taxon>Bacteria</taxon>
        <taxon>Pseudomonadati</taxon>
        <taxon>Bacteroidota</taxon>
        <taxon>Cytophagia</taxon>
        <taxon>Cytophagales</taxon>
        <taxon>Spirosomataceae</taxon>
        <taxon>Runella</taxon>
    </lineage>
</organism>
<accession>A0A369IDP5</accession>
<reference evidence="2 3" key="1">
    <citation type="submission" date="2018-07" db="EMBL/GenBank/DDBJ databases">
        <title>Genome analysis of Runella aurantiaca.</title>
        <authorList>
            <person name="Yang X."/>
        </authorList>
    </citation>
    <scope>NUCLEOTIDE SEQUENCE [LARGE SCALE GENOMIC DNA]</scope>
    <source>
        <strain evidence="2 3">YX9</strain>
    </source>
</reference>
<evidence type="ECO:0000313" key="3">
    <source>
        <dbReference type="Proteomes" id="UP000253141"/>
    </source>
</evidence>
<feature type="domain" description="PD-(D/E)XK endonuclease-like" evidence="1">
    <location>
        <begin position="3"/>
        <end position="319"/>
    </location>
</feature>
<comment type="caution">
    <text evidence="2">The sequence shown here is derived from an EMBL/GenBank/DDBJ whole genome shotgun (WGS) entry which is preliminary data.</text>
</comment>
<proteinExistence type="predicted"/>
<protein>
    <recommendedName>
        <fullName evidence="1">PD-(D/E)XK endonuclease-like domain-containing protein</fullName>
    </recommendedName>
</protein>
<dbReference type="InterPro" id="IPR038726">
    <property type="entry name" value="PDDEXK_AddAB-type"/>
</dbReference>
<dbReference type="Proteomes" id="UP000253141">
    <property type="component" value="Unassembled WGS sequence"/>
</dbReference>
<dbReference type="Pfam" id="PF12705">
    <property type="entry name" value="PDDEXK_1"/>
    <property type="match status" value="1"/>
</dbReference>